<dbReference type="PANTHER" id="PTHR40943:SF2">
    <property type="entry name" value="(S)-UREIDOGLYCINE AMINOHYDROLASE CUPIN DOMAIN-CONTAINING PROTEIN"/>
    <property type="match status" value="1"/>
</dbReference>
<dbReference type="Proteomes" id="UP000048984">
    <property type="component" value="Unassembled WGS sequence"/>
</dbReference>
<organism evidence="2 3">
    <name type="scientific">Prosthecodimorpha hirschii</name>
    <dbReference type="NCBI Taxonomy" id="665126"/>
    <lineage>
        <taxon>Bacteria</taxon>
        <taxon>Pseudomonadati</taxon>
        <taxon>Pseudomonadota</taxon>
        <taxon>Alphaproteobacteria</taxon>
        <taxon>Hyphomicrobiales</taxon>
        <taxon>Ancalomicrobiaceae</taxon>
        <taxon>Prosthecodimorpha</taxon>
    </lineage>
</organism>
<dbReference type="Pfam" id="PF05899">
    <property type="entry name" value="Cupin_3"/>
    <property type="match status" value="1"/>
</dbReference>
<dbReference type="CDD" id="cd02227">
    <property type="entry name" value="cupin_TM1112-like"/>
    <property type="match status" value="1"/>
</dbReference>
<accession>A0A0P6VKZ3</accession>
<dbReference type="SUPFAM" id="SSF51182">
    <property type="entry name" value="RmlC-like cupins"/>
    <property type="match status" value="1"/>
</dbReference>
<feature type="domain" description="(S)-ureidoglycine aminohydrolase cupin" evidence="1">
    <location>
        <begin position="41"/>
        <end position="111"/>
    </location>
</feature>
<evidence type="ECO:0000313" key="3">
    <source>
        <dbReference type="Proteomes" id="UP000048984"/>
    </source>
</evidence>
<reference evidence="2 3" key="2">
    <citation type="submission" date="2015-10" db="EMBL/GenBank/DDBJ databases">
        <title>Draft Genome Sequence of Prosthecomicrobium hirschii ATCC 27832.</title>
        <authorList>
            <person name="Daniel J."/>
            <person name="Givan S.A."/>
            <person name="Brun Y.V."/>
            <person name="Brown P.J."/>
        </authorList>
    </citation>
    <scope>NUCLEOTIDE SEQUENCE [LARGE SCALE GENOMIC DNA]</scope>
    <source>
        <strain evidence="2 3">16</strain>
    </source>
</reference>
<dbReference type="AlphaFoldDB" id="A0A0P6VKZ3"/>
<sequence length="116" mass="12551">MTGIVRIDTSPLDRVADPIDPAKVLAGAPVTGTRPATEDDARGFYTGVWESAPGTWSVDYAEDELCVILVGRLRLTSEAGHAEEFSAGQSFVIPRGFRGTWETIEPVRKIYAILTA</sequence>
<proteinExistence type="predicted"/>
<dbReference type="InterPro" id="IPR014710">
    <property type="entry name" value="RmlC-like_jellyroll"/>
</dbReference>
<evidence type="ECO:0000259" key="1">
    <source>
        <dbReference type="Pfam" id="PF05899"/>
    </source>
</evidence>
<name>A0A0P6VKZ3_9HYPH</name>
<dbReference type="InterPro" id="IPR011051">
    <property type="entry name" value="RmlC_Cupin_sf"/>
</dbReference>
<reference evidence="2 3" key="1">
    <citation type="submission" date="2015-09" db="EMBL/GenBank/DDBJ databases">
        <authorList>
            <person name="Jackson K.R."/>
            <person name="Lunt B.L."/>
            <person name="Fisher J.N.B."/>
            <person name="Gardner A.V."/>
            <person name="Bailey M.E."/>
            <person name="Deus L.M."/>
            <person name="Earl A.S."/>
            <person name="Gibby P.D."/>
            <person name="Hartmann K.A."/>
            <person name="Liu J.E."/>
            <person name="Manci A.M."/>
            <person name="Nielsen D.A."/>
            <person name="Solomon M.B."/>
            <person name="Breakwell D.P."/>
            <person name="Burnett S.H."/>
            <person name="Grose J.H."/>
        </authorList>
    </citation>
    <scope>NUCLEOTIDE SEQUENCE [LARGE SCALE GENOMIC DNA]</scope>
    <source>
        <strain evidence="2 3">16</strain>
    </source>
</reference>
<dbReference type="Gene3D" id="2.60.120.10">
    <property type="entry name" value="Jelly Rolls"/>
    <property type="match status" value="1"/>
</dbReference>
<protein>
    <recommendedName>
        <fullName evidence="1">(S)-ureidoglycine aminohydrolase cupin domain-containing protein</fullName>
    </recommendedName>
</protein>
<dbReference type="EMBL" id="LJYW01000001">
    <property type="protein sequence ID" value="KPL51851.1"/>
    <property type="molecule type" value="Genomic_DNA"/>
</dbReference>
<comment type="caution">
    <text evidence="2">The sequence shown here is derived from an EMBL/GenBank/DDBJ whole genome shotgun (WGS) entry which is preliminary data.</text>
</comment>
<evidence type="ECO:0000313" key="2">
    <source>
        <dbReference type="EMBL" id="KPL51851.1"/>
    </source>
</evidence>
<dbReference type="InterPro" id="IPR008579">
    <property type="entry name" value="UGlyAH_Cupin_dom"/>
</dbReference>
<keyword evidence="3" id="KW-1185">Reference proteome</keyword>
<dbReference type="STRING" id="665126.ABB55_06090"/>
<dbReference type="PANTHER" id="PTHR40943">
    <property type="entry name" value="CYTOPLASMIC PROTEIN-RELATED"/>
    <property type="match status" value="1"/>
</dbReference>
<dbReference type="RefSeq" id="WP_054358014.1">
    <property type="nucleotide sequence ID" value="NZ_LJYW01000001.1"/>
</dbReference>
<gene>
    <name evidence="2" type="ORF">ABB55_06090</name>
</gene>